<gene>
    <name evidence="1" type="ORF">DR999_PMT19112</name>
</gene>
<keyword evidence="2" id="KW-1185">Reference proteome</keyword>
<dbReference type="AlphaFoldDB" id="A0A4D9DPA9"/>
<organism evidence="1 2">
    <name type="scientific">Platysternon megacephalum</name>
    <name type="common">big-headed turtle</name>
    <dbReference type="NCBI Taxonomy" id="55544"/>
    <lineage>
        <taxon>Eukaryota</taxon>
        <taxon>Metazoa</taxon>
        <taxon>Chordata</taxon>
        <taxon>Craniata</taxon>
        <taxon>Vertebrata</taxon>
        <taxon>Euteleostomi</taxon>
        <taxon>Archelosauria</taxon>
        <taxon>Testudinata</taxon>
        <taxon>Testudines</taxon>
        <taxon>Cryptodira</taxon>
        <taxon>Durocryptodira</taxon>
        <taxon>Testudinoidea</taxon>
        <taxon>Platysternidae</taxon>
        <taxon>Platysternon</taxon>
    </lineage>
</organism>
<sequence>MISVYLLNLRGSLQRRKVINQLELVQGLRAESHALRQLQRPLMPVRHIRKELHFRASPIPLQTGLWGWLFGKSPIHRLAGGNLAELTHAPELRDRVLQRQHFSI</sequence>
<dbReference type="Proteomes" id="UP000297703">
    <property type="component" value="Unassembled WGS sequence"/>
</dbReference>
<accession>A0A4D9DPA9</accession>
<dbReference type="EMBL" id="QXTE01000360">
    <property type="protein sequence ID" value="TFJ98924.1"/>
    <property type="molecule type" value="Genomic_DNA"/>
</dbReference>
<proteinExistence type="predicted"/>
<name>A0A4D9DPA9_9SAUR</name>
<evidence type="ECO:0000313" key="1">
    <source>
        <dbReference type="EMBL" id="TFJ98924.1"/>
    </source>
</evidence>
<evidence type="ECO:0000313" key="2">
    <source>
        <dbReference type="Proteomes" id="UP000297703"/>
    </source>
</evidence>
<comment type="caution">
    <text evidence="1">The sequence shown here is derived from an EMBL/GenBank/DDBJ whole genome shotgun (WGS) entry which is preliminary data.</text>
</comment>
<protein>
    <submittedName>
        <fullName evidence="1">Uncharacterized protein</fullName>
    </submittedName>
</protein>
<reference evidence="1 2" key="2">
    <citation type="submission" date="2019-04" db="EMBL/GenBank/DDBJ databases">
        <title>The genome sequence of big-headed turtle.</title>
        <authorList>
            <person name="Gong S."/>
        </authorList>
    </citation>
    <scope>NUCLEOTIDE SEQUENCE [LARGE SCALE GENOMIC DNA]</scope>
    <source>
        <strain evidence="1">DO16091913</strain>
        <tissue evidence="1">Muscle</tissue>
    </source>
</reference>
<reference evidence="1 2" key="1">
    <citation type="submission" date="2019-04" db="EMBL/GenBank/DDBJ databases">
        <title>Draft genome of the big-headed turtle Platysternon megacephalum.</title>
        <authorList>
            <person name="Gong S."/>
        </authorList>
    </citation>
    <scope>NUCLEOTIDE SEQUENCE [LARGE SCALE GENOMIC DNA]</scope>
    <source>
        <strain evidence="1">DO16091913</strain>
        <tissue evidence="1">Muscle</tissue>
    </source>
</reference>